<proteinExistence type="predicted"/>
<reference evidence="1" key="2">
    <citation type="journal article" date="2023" name="Science">
        <title>Genomic signatures of disease resistance in endangered staghorn corals.</title>
        <authorList>
            <person name="Vollmer S.V."/>
            <person name="Selwyn J.D."/>
            <person name="Despard B.A."/>
            <person name="Roesel C.L."/>
        </authorList>
    </citation>
    <scope>NUCLEOTIDE SEQUENCE</scope>
    <source>
        <strain evidence="1">K2</strain>
    </source>
</reference>
<organism evidence="1 2">
    <name type="scientific">Acropora cervicornis</name>
    <name type="common">Staghorn coral</name>
    <dbReference type="NCBI Taxonomy" id="6130"/>
    <lineage>
        <taxon>Eukaryota</taxon>
        <taxon>Metazoa</taxon>
        <taxon>Cnidaria</taxon>
        <taxon>Anthozoa</taxon>
        <taxon>Hexacorallia</taxon>
        <taxon>Scleractinia</taxon>
        <taxon>Astrocoeniina</taxon>
        <taxon>Acroporidae</taxon>
        <taxon>Acropora</taxon>
    </lineage>
</organism>
<keyword evidence="2" id="KW-1185">Reference proteome</keyword>
<comment type="caution">
    <text evidence="1">The sequence shown here is derived from an EMBL/GenBank/DDBJ whole genome shotgun (WGS) entry which is preliminary data.</text>
</comment>
<sequence length="132" mass="15733">MLSSLVTRNDTCGNLHLGVSDHDLVYAVQKDKLPTPNARVIEYRSMRHYDNDQFLDDLSNVPWGTEYIYDDVDDLWRHWASLYTEVLDKHAPIKKKRVRGDQFPWITPDIQREHSRRKRMFKHHVKNLTKTS</sequence>
<dbReference type="AlphaFoldDB" id="A0AAD9PYE9"/>
<evidence type="ECO:0000313" key="1">
    <source>
        <dbReference type="EMBL" id="KAK2551382.1"/>
    </source>
</evidence>
<accession>A0AAD9PYE9</accession>
<protein>
    <submittedName>
        <fullName evidence="1">Uncharacterized protein</fullName>
    </submittedName>
</protein>
<reference evidence="1" key="1">
    <citation type="journal article" date="2023" name="G3 (Bethesda)">
        <title>Whole genome assembly and annotation of the endangered Caribbean coral Acropora cervicornis.</title>
        <authorList>
            <person name="Selwyn J.D."/>
            <person name="Vollmer S.V."/>
        </authorList>
    </citation>
    <scope>NUCLEOTIDE SEQUENCE</scope>
    <source>
        <strain evidence="1">K2</strain>
    </source>
</reference>
<dbReference type="EMBL" id="JARQWQ010000098">
    <property type="protein sequence ID" value="KAK2551382.1"/>
    <property type="molecule type" value="Genomic_DNA"/>
</dbReference>
<dbReference type="Proteomes" id="UP001249851">
    <property type="component" value="Unassembled WGS sequence"/>
</dbReference>
<gene>
    <name evidence="1" type="ORF">P5673_027783</name>
</gene>
<evidence type="ECO:0000313" key="2">
    <source>
        <dbReference type="Proteomes" id="UP001249851"/>
    </source>
</evidence>
<name>A0AAD9PYE9_ACRCE</name>